<dbReference type="EMBL" id="LZYE01000259">
    <property type="protein sequence ID" value="OFC32515.1"/>
    <property type="molecule type" value="Genomic_DNA"/>
</dbReference>
<evidence type="ECO:0008006" key="6">
    <source>
        <dbReference type="Google" id="ProtNLM"/>
    </source>
</evidence>
<dbReference type="SMART" id="SM00671">
    <property type="entry name" value="SEL1"/>
    <property type="match status" value="2"/>
</dbReference>
<gene>
    <name evidence="2" type="ORF">BAE27_10390</name>
    <name evidence="3" type="ORF">BAE30_02905</name>
</gene>
<dbReference type="InterPro" id="IPR006597">
    <property type="entry name" value="Sel1-like"/>
</dbReference>
<accession>A0A1E7YL82</accession>
<keyword evidence="1" id="KW-0732">Signal</keyword>
<dbReference type="Proteomes" id="UP000175707">
    <property type="component" value="Unassembled WGS sequence"/>
</dbReference>
<protein>
    <recommendedName>
        <fullName evidence="6">Sel1 repeat family protein</fullName>
    </recommendedName>
</protein>
<sequence>MFRVSRKAFSWGVACCLLCAPEVWAAPAATPVSPGGGTQLQQLRRSAREGYAPAQYRLGLDYAAGNGVPQNLAKAIHWWRRAAKHLSAPAQLELGDAYAHGWGVPKNADLAVHYWKMAARDGHRNTARQAEKLLDGAV</sequence>
<dbReference type="AlphaFoldDB" id="A0A1E7YL82"/>
<dbReference type="SUPFAM" id="SSF81901">
    <property type="entry name" value="HCP-like"/>
    <property type="match status" value="1"/>
</dbReference>
<dbReference type="PANTHER" id="PTHR43628:SF1">
    <property type="entry name" value="CHITIN SYNTHASE REGULATORY FACTOR 2-RELATED"/>
    <property type="match status" value="1"/>
</dbReference>
<organism evidence="2 4">
    <name type="scientific">Acidithiobacillus caldus</name>
    <dbReference type="NCBI Taxonomy" id="33059"/>
    <lineage>
        <taxon>Bacteria</taxon>
        <taxon>Pseudomonadati</taxon>
        <taxon>Pseudomonadota</taxon>
        <taxon>Acidithiobacillia</taxon>
        <taxon>Acidithiobacillales</taxon>
        <taxon>Acidithiobacillaceae</taxon>
        <taxon>Acidithiobacillus</taxon>
    </lineage>
</organism>
<reference evidence="4 5" key="1">
    <citation type="submission" date="2016-06" db="EMBL/GenBank/DDBJ databases">
        <title>Gene turnover analysis identifies the evolutionary adaptation of the extremophile Acidithiobacillus caldus.</title>
        <authorList>
            <person name="Zhang X."/>
        </authorList>
    </citation>
    <scope>NUCLEOTIDE SEQUENCE [LARGE SCALE GENOMIC DNA]</scope>
    <source>
        <strain evidence="2 4">DX</strain>
        <strain evidence="3 5">S1</strain>
    </source>
</reference>
<dbReference type="RefSeq" id="WP_014002514.1">
    <property type="nucleotide sequence ID" value="NZ_CP026328.2"/>
</dbReference>
<dbReference type="InterPro" id="IPR011990">
    <property type="entry name" value="TPR-like_helical_dom_sf"/>
</dbReference>
<dbReference type="EMBL" id="LZYH01000283">
    <property type="protein sequence ID" value="OFC62130.1"/>
    <property type="molecule type" value="Genomic_DNA"/>
</dbReference>
<feature type="signal peptide" evidence="1">
    <location>
        <begin position="1"/>
        <end position="25"/>
    </location>
</feature>
<dbReference type="Proteomes" id="UP000175616">
    <property type="component" value="Unassembled WGS sequence"/>
</dbReference>
<dbReference type="InterPro" id="IPR052945">
    <property type="entry name" value="Mitotic_Regulator"/>
</dbReference>
<evidence type="ECO:0000313" key="4">
    <source>
        <dbReference type="Proteomes" id="UP000175616"/>
    </source>
</evidence>
<name>A0A1E7YL82_9PROT</name>
<feature type="chain" id="PRO_5014269133" description="Sel1 repeat family protein" evidence="1">
    <location>
        <begin position="26"/>
        <end position="138"/>
    </location>
</feature>
<dbReference type="PANTHER" id="PTHR43628">
    <property type="entry name" value="ACTIVATOR OF C KINASE PROTEIN 1-RELATED"/>
    <property type="match status" value="1"/>
</dbReference>
<evidence type="ECO:0000256" key="1">
    <source>
        <dbReference type="SAM" id="SignalP"/>
    </source>
</evidence>
<dbReference type="Pfam" id="PF08238">
    <property type="entry name" value="Sel1"/>
    <property type="match status" value="2"/>
</dbReference>
<proteinExistence type="predicted"/>
<comment type="caution">
    <text evidence="2">The sequence shown here is derived from an EMBL/GenBank/DDBJ whole genome shotgun (WGS) entry which is preliminary data.</text>
</comment>
<evidence type="ECO:0000313" key="3">
    <source>
        <dbReference type="EMBL" id="OFC62130.1"/>
    </source>
</evidence>
<evidence type="ECO:0000313" key="5">
    <source>
        <dbReference type="Proteomes" id="UP000175707"/>
    </source>
</evidence>
<dbReference type="GeneID" id="92930883"/>
<evidence type="ECO:0000313" key="2">
    <source>
        <dbReference type="EMBL" id="OFC32515.1"/>
    </source>
</evidence>
<dbReference type="Gene3D" id="1.25.40.10">
    <property type="entry name" value="Tetratricopeptide repeat domain"/>
    <property type="match status" value="1"/>
</dbReference>